<comment type="catalytic activity">
    <reaction evidence="13">
        <text>L-leucine + 2-oxoglutarate = 4-methyl-2-oxopentanoate + L-glutamate</text>
        <dbReference type="Rhea" id="RHEA:18321"/>
        <dbReference type="ChEBI" id="CHEBI:16810"/>
        <dbReference type="ChEBI" id="CHEBI:17865"/>
        <dbReference type="ChEBI" id="CHEBI:29985"/>
        <dbReference type="ChEBI" id="CHEBI:57427"/>
        <dbReference type="EC" id="2.6.1.42"/>
    </reaction>
</comment>
<dbReference type="NCBIfam" id="NF009896">
    <property type="entry name" value="PRK13356.1"/>
    <property type="match status" value="1"/>
</dbReference>
<dbReference type="Gene3D" id="3.30.470.10">
    <property type="match status" value="1"/>
</dbReference>
<reference evidence="16" key="1">
    <citation type="journal article" date="2011" name="Environ. Microbiol.">
        <title>Time-series analyses of Monterey Bay coastal microbial picoplankton using a 'genome proxy' microarray.</title>
        <authorList>
            <person name="Rich V.I."/>
            <person name="Pham V.D."/>
            <person name="Eppley J."/>
            <person name="Shi Y."/>
            <person name="DeLong E.F."/>
        </authorList>
    </citation>
    <scope>NUCLEOTIDE SEQUENCE</scope>
</reference>
<dbReference type="Gene3D" id="3.20.10.10">
    <property type="entry name" value="D-amino Acid Aminotransferase, subunit A, domain 2"/>
    <property type="match status" value="1"/>
</dbReference>
<accession>E0Y0A4</accession>
<dbReference type="GO" id="GO:0009082">
    <property type="term" value="P:branched-chain amino acid biosynthetic process"/>
    <property type="evidence" value="ECO:0007669"/>
    <property type="project" value="UniProtKB-KW"/>
</dbReference>
<keyword evidence="16" id="KW-0808">Transferase</keyword>
<evidence type="ECO:0000256" key="2">
    <source>
        <dbReference type="ARBA" id="ARBA00003109"/>
    </source>
</evidence>
<dbReference type="PROSITE" id="PS00770">
    <property type="entry name" value="AA_TRANSFER_CLASS_4"/>
    <property type="match status" value="1"/>
</dbReference>
<dbReference type="PANTHER" id="PTHR42743">
    <property type="entry name" value="AMINO-ACID AMINOTRANSFERASE"/>
    <property type="match status" value="1"/>
</dbReference>
<proteinExistence type="inferred from homology"/>
<keyword evidence="10" id="KW-0100">Branched-chain amino acid biosynthesis</keyword>
<comment type="cofactor">
    <cofactor evidence="1 15">
        <name>pyridoxal 5'-phosphate</name>
        <dbReference type="ChEBI" id="CHEBI:597326"/>
    </cofactor>
</comment>
<keyword evidence="10" id="KW-0028">Amino-acid biosynthesis</keyword>
<sequence>MVLGGKILTWYDNQWFEGNTPIIGAADHAAWLGSTVFDGARQFEGVRPDMMLNCQRIIYSAEAFGMMPPISAEDIFEICEEGCAMFEANSALYIRPMMWSNQGTPGIIDIIPESTGFSVCIEELPMPEVGSFSLTTSPYRRPRQDMALTFAKAGSLYANNGRIMADARSRGFNNALSLDIDDYVAETASTNVFTVKDGEVFTPIPNGTFLNGLNRQRIIKLLKSDGIKVHELPMVIKDFEDADEIFCTGNIAKIMPVQRFEDKKMKSTKLSKHARELYWDFALSKYS</sequence>
<evidence type="ECO:0000256" key="15">
    <source>
        <dbReference type="RuleBase" id="RU004516"/>
    </source>
</evidence>
<evidence type="ECO:0000256" key="6">
    <source>
        <dbReference type="ARBA" id="ARBA00009320"/>
    </source>
</evidence>
<dbReference type="GO" id="GO:0005829">
    <property type="term" value="C:cytosol"/>
    <property type="evidence" value="ECO:0007669"/>
    <property type="project" value="TreeGrafter"/>
</dbReference>
<evidence type="ECO:0000256" key="1">
    <source>
        <dbReference type="ARBA" id="ARBA00001933"/>
    </source>
</evidence>
<evidence type="ECO:0000256" key="4">
    <source>
        <dbReference type="ARBA" id="ARBA00004931"/>
    </source>
</evidence>
<evidence type="ECO:0000256" key="12">
    <source>
        <dbReference type="ARBA" id="ARBA00048798"/>
    </source>
</evidence>
<comment type="catalytic activity">
    <reaction evidence="12">
        <text>L-isoleucine + 2-oxoglutarate = (S)-3-methyl-2-oxopentanoate + L-glutamate</text>
        <dbReference type="Rhea" id="RHEA:24801"/>
        <dbReference type="ChEBI" id="CHEBI:16810"/>
        <dbReference type="ChEBI" id="CHEBI:29985"/>
        <dbReference type="ChEBI" id="CHEBI:35146"/>
        <dbReference type="ChEBI" id="CHEBI:58045"/>
        <dbReference type="EC" id="2.6.1.42"/>
    </reaction>
</comment>
<comment type="pathway">
    <text evidence="4">Amino-acid biosynthesis; L-valine biosynthesis; L-valine from pyruvate: step 4/4.</text>
</comment>
<keyword evidence="16" id="KW-0032">Aminotransferase</keyword>
<evidence type="ECO:0000256" key="5">
    <source>
        <dbReference type="ARBA" id="ARBA00005072"/>
    </source>
</evidence>
<evidence type="ECO:0000256" key="10">
    <source>
        <dbReference type="ARBA" id="ARBA00023304"/>
    </source>
</evidence>
<evidence type="ECO:0000256" key="11">
    <source>
        <dbReference type="ARBA" id="ARBA00048212"/>
    </source>
</evidence>
<evidence type="ECO:0000256" key="9">
    <source>
        <dbReference type="ARBA" id="ARBA00022898"/>
    </source>
</evidence>
<dbReference type="EC" id="2.6.1.42" evidence="7"/>
<evidence type="ECO:0000256" key="7">
    <source>
        <dbReference type="ARBA" id="ARBA00013053"/>
    </source>
</evidence>
<evidence type="ECO:0000256" key="13">
    <source>
        <dbReference type="ARBA" id="ARBA00049229"/>
    </source>
</evidence>
<dbReference type="InterPro" id="IPR050571">
    <property type="entry name" value="Class-IV_PLP-Dep_Aminotrnsfr"/>
</dbReference>
<dbReference type="InterPro" id="IPR043131">
    <property type="entry name" value="BCAT-like_N"/>
</dbReference>
<dbReference type="GO" id="GO:0004084">
    <property type="term" value="F:branched-chain-amino-acid transaminase activity"/>
    <property type="evidence" value="ECO:0007669"/>
    <property type="project" value="UniProtKB-EC"/>
</dbReference>
<dbReference type="PANTHER" id="PTHR42743:SF11">
    <property type="entry name" value="AMINODEOXYCHORISMATE LYASE"/>
    <property type="match status" value="1"/>
</dbReference>
<dbReference type="AlphaFoldDB" id="E0Y0A4"/>
<comment type="pathway">
    <text evidence="3">Amino-acid biosynthesis; L-isoleucine biosynthesis; L-isoleucine from 2-oxobutanoate: step 4/4.</text>
</comment>
<evidence type="ECO:0000256" key="8">
    <source>
        <dbReference type="ARBA" id="ARBA00014472"/>
    </source>
</evidence>
<keyword evidence="9 15" id="KW-0663">Pyridoxal phosphate</keyword>
<name>E0Y0A4_9PROT</name>
<evidence type="ECO:0000313" key="16">
    <source>
        <dbReference type="EMBL" id="ADI20095.1"/>
    </source>
</evidence>
<dbReference type="InterPro" id="IPR036038">
    <property type="entry name" value="Aminotransferase-like"/>
</dbReference>
<dbReference type="InterPro" id="IPR043132">
    <property type="entry name" value="BCAT-like_C"/>
</dbReference>
<dbReference type="SUPFAM" id="SSF56752">
    <property type="entry name" value="D-aminoacid aminotransferase-like PLP-dependent enzymes"/>
    <property type="match status" value="1"/>
</dbReference>
<evidence type="ECO:0000256" key="3">
    <source>
        <dbReference type="ARBA" id="ARBA00004824"/>
    </source>
</evidence>
<evidence type="ECO:0000256" key="14">
    <source>
        <dbReference type="RuleBase" id="RU004106"/>
    </source>
</evidence>
<organism evidence="16">
    <name type="scientific">uncultured alpha proteobacterium EB080_L06A09</name>
    <dbReference type="NCBI Taxonomy" id="710794"/>
    <lineage>
        <taxon>Bacteria</taxon>
        <taxon>Pseudomonadati</taxon>
        <taxon>Pseudomonadota</taxon>
        <taxon>Alphaproteobacteria</taxon>
        <taxon>environmental samples</taxon>
    </lineage>
</organism>
<keyword evidence="16" id="KW-0456">Lyase</keyword>
<protein>
    <recommendedName>
        <fullName evidence="8">Probable branched-chain-amino-acid aminotransferase</fullName>
        <ecNumber evidence="7">2.6.1.42</ecNumber>
    </recommendedName>
</protein>
<comment type="pathway">
    <text evidence="5">Amino-acid biosynthesis; L-leucine biosynthesis; L-leucine from 3-methyl-2-oxobutanoate: step 4/4.</text>
</comment>
<dbReference type="GO" id="GO:0016829">
    <property type="term" value="F:lyase activity"/>
    <property type="evidence" value="ECO:0007669"/>
    <property type="project" value="UniProtKB-KW"/>
</dbReference>
<comment type="catalytic activity">
    <reaction evidence="11">
        <text>L-valine + 2-oxoglutarate = 3-methyl-2-oxobutanoate + L-glutamate</text>
        <dbReference type="Rhea" id="RHEA:24813"/>
        <dbReference type="ChEBI" id="CHEBI:11851"/>
        <dbReference type="ChEBI" id="CHEBI:16810"/>
        <dbReference type="ChEBI" id="CHEBI:29985"/>
        <dbReference type="ChEBI" id="CHEBI:57762"/>
        <dbReference type="EC" id="2.6.1.42"/>
    </reaction>
</comment>
<comment type="similarity">
    <text evidence="6 14">Belongs to the class-IV pyridoxal-phosphate-dependent aminotransferase family.</text>
</comment>
<dbReference type="InterPro" id="IPR001544">
    <property type="entry name" value="Aminotrans_IV"/>
</dbReference>
<dbReference type="EMBL" id="GU474938">
    <property type="protein sequence ID" value="ADI20095.1"/>
    <property type="molecule type" value="Genomic_DNA"/>
</dbReference>
<dbReference type="Pfam" id="PF01063">
    <property type="entry name" value="Aminotran_4"/>
    <property type="match status" value="1"/>
</dbReference>
<dbReference type="InterPro" id="IPR018300">
    <property type="entry name" value="Aminotrans_IV_CS"/>
</dbReference>
<comment type="function">
    <text evidence="2">Acts on leucine, isoleucine and valine.</text>
</comment>